<gene>
    <name evidence="1" type="ORF">RF11_00409</name>
</gene>
<reference evidence="1 2" key="1">
    <citation type="journal article" date="2014" name="Genome Biol. Evol.">
        <title>The genome of the myxosporean Thelohanellus kitauei shows adaptations to nutrient acquisition within its fish host.</title>
        <authorList>
            <person name="Yang Y."/>
            <person name="Xiong J."/>
            <person name="Zhou Z."/>
            <person name="Huo F."/>
            <person name="Miao W."/>
            <person name="Ran C."/>
            <person name="Liu Y."/>
            <person name="Zhang J."/>
            <person name="Feng J."/>
            <person name="Wang M."/>
            <person name="Wang M."/>
            <person name="Wang L."/>
            <person name="Yao B."/>
        </authorList>
    </citation>
    <scope>NUCLEOTIDE SEQUENCE [LARGE SCALE GENOMIC DNA]</scope>
    <source>
        <strain evidence="1">Wuqing</strain>
    </source>
</reference>
<name>A0A0C2N761_THEKT</name>
<keyword evidence="2" id="KW-1185">Reference proteome</keyword>
<protein>
    <submittedName>
        <fullName evidence="1">Uncharacterized protein</fullName>
    </submittedName>
</protein>
<accession>A0A0C2N761</accession>
<proteinExistence type="predicted"/>
<comment type="caution">
    <text evidence="1">The sequence shown here is derived from an EMBL/GenBank/DDBJ whole genome shotgun (WGS) entry which is preliminary data.</text>
</comment>
<dbReference type="Proteomes" id="UP000031668">
    <property type="component" value="Unassembled WGS sequence"/>
</dbReference>
<evidence type="ECO:0000313" key="1">
    <source>
        <dbReference type="EMBL" id="KII69732.1"/>
    </source>
</evidence>
<sequence length="114" mass="13565">MDMIFGYDYSAFLNEAQFFIVIRQFSSYIHSEDISRLLIFKPITCVSFFESHCIIIWWVTHEMYRILSTIANEFLLDEYARLYLCVYSHVHSSQTVLHLIDTSLLMLTELYSSQ</sequence>
<dbReference type="EMBL" id="JWZT01002306">
    <property type="protein sequence ID" value="KII69732.1"/>
    <property type="molecule type" value="Genomic_DNA"/>
</dbReference>
<evidence type="ECO:0000313" key="2">
    <source>
        <dbReference type="Proteomes" id="UP000031668"/>
    </source>
</evidence>
<dbReference type="AlphaFoldDB" id="A0A0C2N761"/>
<organism evidence="1 2">
    <name type="scientific">Thelohanellus kitauei</name>
    <name type="common">Myxosporean</name>
    <dbReference type="NCBI Taxonomy" id="669202"/>
    <lineage>
        <taxon>Eukaryota</taxon>
        <taxon>Metazoa</taxon>
        <taxon>Cnidaria</taxon>
        <taxon>Myxozoa</taxon>
        <taxon>Myxosporea</taxon>
        <taxon>Bivalvulida</taxon>
        <taxon>Platysporina</taxon>
        <taxon>Myxobolidae</taxon>
        <taxon>Thelohanellus</taxon>
    </lineage>
</organism>